<reference evidence="3 4" key="1">
    <citation type="journal article" date="2017" name="PLoS Biol.">
        <title>The sea cucumber genome provides insights into morphological evolution and visceral regeneration.</title>
        <authorList>
            <person name="Zhang X."/>
            <person name="Sun L."/>
            <person name="Yuan J."/>
            <person name="Sun Y."/>
            <person name="Gao Y."/>
            <person name="Zhang L."/>
            <person name="Li S."/>
            <person name="Dai H."/>
            <person name="Hamel J.F."/>
            <person name="Liu C."/>
            <person name="Yu Y."/>
            <person name="Liu S."/>
            <person name="Lin W."/>
            <person name="Guo K."/>
            <person name="Jin S."/>
            <person name="Xu P."/>
            <person name="Storey K.B."/>
            <person name="Huan P."/>
            <person name="Zhang T."/>
            <person name="Zhou Y."/>
            <person name="Zhang J."/>
            <person name="Lin C."/>
            <person name="Li X."/>
            <person name="Xing L."/>
            <person name="Huo D."/>
            <person name="Sun M."/>
            <person name="Wang L."/>
            <person name="Mercier A."/>
            <person name="Li F."/>
            <person name="Yang H."/>
            <person name="Xiang J."/>
        </authorList>
    </citation>
    <scope>NUCLEOTIDE SEQUENCE [LARGE SCALE GENOMIC DNA]</scope>
    <source>
        <strain evidence="3">Shaxun</strain>
        <tissue evidence="3">Muscle</tissue>
    </source>
</reference>
<keyword evidence="4" id="KW-1185">Reference proteome</keyword>
<feature type="coiled-coil region" evidence="1">
    <location>
        <begin position="681"/>
        <end position="715"/>
    </location>
</feature>
<evidence type="ECO:0000256" key="1">
    <source>
        <dbReference type="SAM" id="Coils"/>
    </source>
</evidence>
<feature type="region of interest" description="Disordered" evidence="2">
    <location>
        <begin position="516"/>
        <end position="608"/>
    </location>
</feature>
<feature type="region of interest" description="Disordered" evidence="2">
    <location>
        <begin position="1"/>
        <end position="35"/>
    </location>
</feature>
<name>A0A2G8KZN8_STIJA</name>
<dbReference type="EMBL" id="MRZV01000285">
    <property type="protein sequence ID" value="PIK53468.1"/>
    <property type="molecule type" value="Genomic_DNA"/>
</dbReference>
<accession>A0A2G8KZN8</accession>
<dbReference type="AlphaFoldDB" id="A0A2G8KZN8"/>
<feature type="compositionally biased region" description="Basic and acidic residues" evidence="2">
    <location>
        <begin position="573"/>
        <end position="590"/>
    </location>
</feature>
<organism evidence="3 4">
    <name type="scientific">Stichopus japonicus</name>
    <name type="common">Sea cucumber</name>
    <dbReference type="NCBI Taxonomy" id="307972"/>
    <lineage>
        <taxon>Eukaryota</taxon>
        <taxon>Metazoa</taxon>
        <taxon>Echinodermata</taxon>
        <taxon>Eleutherozoa</taxon>
        <taxon>Echinozoa</taxon>
        <taxon>Holothuroidea</taxon>
        <taxon>Aspidochirotacea</taxon>
        <taxon>Aspidochirotida</taxon>
        <taxon>Stichopodidae</taxon>
        <taxon>Apostichopus</taxon>
    </lineage>
</organism>
<feature type="compositionally biased region" description="Basic and acidic residues" evidence="2">
    <location>
        <begin position="542"/>
        <end position="552"/>
    </location>
</feature>
<feature type="region of interest" description="Disordered" evidence="2">
    <location>
        <begin position="189"/>
        <end position="226"/>
    </location>
</feature>
<evidence type="ECO:0000313" key="3">
    <source>
        <dbReference type="EMBL" id="PIK53468.1"/>
    </source>
</evidence>
<feature type="compositionally biased region" description="Polar residues" evidence="2">
    <location>
        <begin position="591"/>
        <end position="604"/>
    </location>
</feature>
<evidence type="ECO:0000313" key="4">
    <source>
        <dbReference type="Proteomes" id="UP000230750"/>
    </source>
</evidence>
<gene>
    <name evidence="3" type="ORF">BSL78_09632</name>
</gene>
<sequence length="716" mass="78466">MAKPNPAGIIQSLPSADEDREAGGSNAHDKSTTFARLPSVFKESFQVGEKSTDKAQTATASTSKNTFVAPTIKAGSVCSIAHVEMKSVINPKNSSEGGLDRPSMKPKRVKKRLLVSDLLKGLDSQKVPLTKIDGGIKDNNHQIIPIPCGEDRIENKGPLLPCNLMFLVGDTSITPLWIPVTPLPSLGCQSPATASNKGKRKAEDTALPNPPSKNTKTEQSLLRRDQNSNQQIGRTNLQSHPVAIVPNLELKTVEGKLSSLKETSSLPSNTMLTNPSLNLLNNKTTGVNSKKANTIYSMSSFRKALLDSNSNEVRDPVNVSRRMPAEAQRENSPVLKKKGPVLPGHIASGMKRSDENPQGGCNSSLKGEETPAGTSMKMFMVSDRHGNTRCVRAPSWMTSSTILSLIMRTRCDKSSPAVGPKPKPRPKNNKRNIAPTSWKVRTRLRTGTIAPVCWGKKFNKPCARSCCVPKRRKKATVSKAKLKDKPKVTRELTISQRLAILKENIASTSKFEMRNQISSTGDDKTQEIAATGARELPSVSATKDDRKPERKVSLPSIHLNPISVENSDSPRLNLHEEDTNVEASPRDKPELTNQCPSPLDSDSNGLKDLADIKKGSEAEGGLYTSDGSINTGNESVHVKVEANLEINNELSDDWESQMAERNDLRGETGLELTEIPSDFSLMRGKDRIKMLRDRMKKREKEIEELIRNQPKIEENI</sequence>
<keyword evidence="1" id="KW-0175">Coiled coil</keyword>
<protein>
    <submittedName>
        <fullName evidence="3">Uncharacterized protein</fullName>
    </submittedName>
</protein>
<feature type="region of interest" description="Disordered" evidence="2">
    <location>
        <begin position="412"/>
        <end position="436"/>
    </location>
</feature>
<dbReference type="Proteomes" id="UP000230750">
    <property type="component" value="Unassembled WGS sequence"/>
</dbReference>
<proteinExistence type="predicted"/>
<feature type="region of interest" description="Disordered" evidence="2">
    <location>
        <begin position="313"/>
        <end position="371"/>
    </location>
</feature>
<evidence type="ECO:0000256" key="2">
    <source>
        <dbReference type="SAM" id="MobiDB-lite"/>
    </source>
</evidence>
<comment type="caution">
    <text evidence="3">The sequence shown here is derived from an EMBL/GenBank/DDBJ whole genome shotgun (WGS) entry which is preliminary data.</text>
</comment>